<dbReference type="EMBL" id="BAVR01000055">
    <property type="protein sequence ID" value="GAE90079.1"/>
    <property type="molecule type" value="Genomic_DNA"/>
</dbReference>
<dbReference type="AlphaFoldDB" id="W4VBF3"/>
<dbReference type="InterPro" id="IPR036192">
    <property type="entry name" value="Cell_div_ZapA-like_sf"/>
</dbReference>
<comment type="caution">
    <text evidence="11">The sequence shown here is derived from an EMBL/GenBank/DDBJ whole genome shotgun (WGS) entry which is preliminary data.</text>
</comment>
<dbReference type="Pfam" id="PF05164">
    <property type="entry name" value="ZapA"/>
    <property type="match status" value="1"/>
</dbReference>
<evidence type="ECO:0000256" key="1">
    <source>
        <dbReference type="ARBA" id="ARBA00004496"/>
    </source>
</evidence>
<evidence type="ECO:0000256" key="10">
    <source>
        <dbReference type="SAM" id="Coils"/>
    </source>
</evidence>
<keyword evidence="10" id="KW-0175">Coiled coil</keyword>
<comment type="function">
    <text evidence="7">Activator of cell division through the inhibition of FtsZ GTPase activity, therefore promoting FtsZ assembly into bundles of protofilaments necessary for the formation of the division Z ring. It is recruited early at mid-cell but it is not essential for cell division.</text>
</comment>
<feature type="coiled-coil region" evidence="10">
    <location>
        <begin position="79"/>
        <end position="141"/>
    </location>
</feature>
<reference evidence="11" key="1">
    <citation type="journal article" date="2014" name="Genome Announc.">
        <title>Draft Genome Sequence of Clostridium straminisolvens Strain JCM 21531T, Isolated from a Cellulose-Degrading Bacterial Community.</title>
        <authorList>
            <person name="Yuki M."/>
            <person name="Oshima K."/>
            <person name="Suda W."/>
            <person name="Sakamoto M."/>
            <person name="Kitamura K."/>
            <person name="Iida T."/>
            <person name="Hattori M."/>
            <person name="Ohkuma M."/>
        </authorList>
    </citation>
    <scope>NUCLEOTIDE SEQUENCE [LARGE SCALE GENOMIC DNA]</scope>
    <source>
        <strain evidence="11">JCM 21531</strain>
    </source>
</reference>
<dbReference type="GO" id="GO:0032153">
    <property type="term" value="C:cell division site"/>
    <property type="evidence" value="ECO:0007669"/>
    <property type="project" value="TreeGrafter"/>
</dbReference>
<sequence length="143" mass="16321">MCKGADGMAEKNKVDVRIAGKDYTLVGIESEEYIQKVALYIDRKMNEIMRMNSKLSTSMASVLTAINVADDYFKAHENVISLSKELKSAKEEIERLKEENRRLADENAIISNKNTYFQLELAKREAELNEVRSALEKSTRARI</sequence>
<evidence type="ECO:0000256" key="8">
    <source>
        <dbReference type="ARBA" id="ARBA00026068"/>
    </source>
</evidence>
<comment type="subunit">
    <text evidence="8">Homodimer. Interacts with FtsZ.</text>
</comment>
<name>W4VBF3_9FIRM</name>
<evidence type="ECO:0000256" key="2">
    <source>
        <dbReference type="ARBA" id="ARBA00015195"/>
    </source>
</evidence>
<dbReference type="GO" id="GO:0000917">
    <property type="term" value="P:division septum assembly"/>
    <property type="evidence" value="ECO:0007669"/>
    <property type="project" value="UniProtKB-KW"/>
</dbReference>
<keyword evidence="6" id="KW-0131">Cell cycle</keyword>
<dbReference type="GO" id="GO:0005829">
    <property type="term" value="C:cytosol"/>
    <property type="evidence" value="ECO:0007669"/>
    <property type="project" value="TreeGrafter"/>
</dbReference>
<evidence type="ECO:0000256" key="5">
    <source>
        <dbReference type="ARBA" id="ARBA00023210"/>
    </source>
</evidence>
<comment type="subcellular location">
    <subcellularLocation>
        <location evidence="1">Cytoplasm</location>
    </subcellularLocation>
</comment>
<dbReference type="Proteomes" id="UP000019109">
    <property type="component" value="Unassembled WGS sequence"/>
</dbReference>
<dbReference type="PANTHER" id="PTHR34981:SF1">
    <property type="entry name" value="CELL DIVISION PROTEIN ZAPA"/>
    <property type="match status" value="1"/>
</dbReference>
<evidence type="ECO:0000256" key="4">
    <source>
        <dbReference type="ARBA" id="ARBA00022618"/>
    </source>
</evidence>
<dbReference type="GO" id="GO:0043093">
    <property type="term" value="P:FtsZ-dependent cytokinesis"/>
    <property type="evidence" value="ECO:0007669"/>
    <property type="project" value="TreeGrafter"/>
</dbReference>
<evidence type="ECO:0000313" key="12">
    <source>
        <dbReference type="Proteomes" id="UP000019109"/>
    </source>
</evidence>
<protein>
    <recommendedName>
        <fullName evidence="2">Cell division protein ZapA</fullName>
    </recommendedName>
    <alternativeName>
        <fullName evidence="9">Z ring-associated protein ZapA</fullName>
    </alternativeName>
</protein>
<dbReference type="Gene3D" id="6.10.250.790">
    <property type="match status" value="1"/>
</dbReference>
<gene>
    <name evidence="11" type="ORF">JCM21531_3662</name>
</gene>
<keyword evidence="4" id="KW-0132">Cell division</keyword>
<dbReference type="InterPro" id="IPR053712">
    <property type="entry name" value="Bac_CellDiv_Activator"/>
</dbReference>
<proteinExistence type="predicted"/>
<dbReference type="SUPFAM" id="SSF102829">
    <property type="entry name" value="Cell division protein ZapA-like"/>
    <property type="match status" value="1"/>
</dbReference>
<keyword evidence="12" id="KW-1185">Reference proteome</keyword>
<dbReference type="InterPro" id="IPR007838">
    <property type="entry name" value="Cell_div_ZapA-like"/>
</dbReference>
<evidence type="ECO:0000313" key="11">
    <source>
        <dbReference type="EMBL" id="GAE90079.1"/>
    </source>
</evidence>
<keyword evidence="5" id="KW-0717">Septation</keyword>
<accession>W4VBF3</accession>
<dbReference type="GO" id="GO:0000921">
    <property type="term" value="P:septin ring assembly"/>
    <property type="evidence" value="ECO:0007669"/>
    <property type="project" value="TreeGrafter"/>
</dbReference>
<dbReference type="STRING" id="1294263.JCM21531_3662"/>
<keyword evidence="3" id="KW-0963">Cytoplasm</keyword>
<organism evidence="11 12">
    <name type="scientific">Acetivibrio straminisolvens JCM 21531</name>
    <dbReference type="NCBI Taxonomy" id="1294263"/>
    <lineage>
        <taxon>Bacteria</taxon>
        <taxon>Bacillati</taxon>
        <taxon>Bacillota</taxon>
        <taxon>Clostridia</taxon>
        <taxon>Eubacteriales</taxon>
        <taxon>Oscillospiraceae</taxon>
        <taxon>Acetivibrio</taxon>
    </lineage>
</organism>
<evidence type="ECO:0000256" key="6">
    <source>
        <dbReference type="ARBA" id="ARBA00023306"/>
    </source>
</evidence>
<evidence type="ECO:0000256" key="3">
    <source>
        <dbReference type="ARBA" id="ARBA00022490"/>
    </source>
</evidence>
<evidence type="ECO:0000256" key="9">
    <source>
        <dbReference type="ARBA" id="ARBA00033158"/>
    </source>
</evidence>
<dbReference type="GO" id="GO:0030428">
    <property type="term" value="C:cell septum"/>
    <property type="evidence" value="ECO:0007669"/>
    <property type="project" value="TreeGrafter"/>
</dbReference>
<dbReference type="PANTHER" id="PTHR34981">
    <property type="entry name" value="CELL DIVISION PROTEIN ZAPA"/>
    <property type="match status" value="1"/>
</dbReference>
<evidence type="ECO:0000256" key="7">
    <source>
        <dbReference type="ARBA" id="ARBA00024910"/>
    </source>
</evidence>